<reference evidence="2" key="1">
    <citation type="submission" date="2023-10" db="EMBL/GenBank/DDBJ databases">
        <title>Genome assembly of Pristionchus species.</title>
        <authorList>
            <person name="Yoshida K."/>
            <person name="Sommer R.J."/>
        </authorList>
    </citation>
    <scope>NUCLEOTIDE SEQUENCE</scope>
    <source>
        <strain evidence="2">RS5133</strain>
    </source>
</reference>
<dbReference type="EMBL" id="BTSY01000004">
    <property type="protein sequence ID" value="GMT25103.1"/>
    <property type="molecule type" value="Genomic_DNA"/>
</dbReference>
<dbReference type="PANTHER" id="PTHR21838:SF2">
    <property type="entry name" value="COILED-COIL DOMAIN-CONTAINING PROTEIN 137"/>
    <property type="match status" value="1"/>
</dbReference>
<keyword evidence="3" id="KW-1185">Reference proteome</keyword>
<feature type="non-terminal residue" evidence="2">
    <location>
        <position position="1"/>
    </location>
</feature>
<proteinExistence type="predicted"/>
<feature type="region of interest" description="Disordered" evidence="1">
    <location>
        <begin position="1"/>
        <end position="59"/>
    </location>
</feature>
<feature type="compositionally biased region" description="Basic and acidic residues" evidence="1">
    <location>
        <begin position="206"/>
        <end position="219"/>
    </location>
</feature>
<dbReference type="GO" id="GO:0005634">
    <property type="term" value="C:nucleus"/>
    <property type="evidence" value="ECO:0007669"/>
    <property type="project" value="TreeGrafter"/>
</dbReference>
<evidence type="ECO:0000313" key="3">
    <source>
        <dbReference type="Proteomes" id="UP001432322"/>
    </source>
</evidence>
<comment type="caution">
    <text evidence="2">The sequence shown here is derived from an EMBL/GenBank/DDBJ whole genome shotgun (WGS) entry which is preliminary data.</text>
</comment>
<organism evidence="2 3">
    <name type="scientific">Pristionchus fissidentatus</name>
    <dbReference type="NCBI Taxonomy" id="1538716"/>
    <lineage>
        <taxon>Eukaryota</taxon>
        <taxon>Metazoa</taxon>
        <taxon>Ecdysozoa</taxon>
        <taxon>Nematoda</taxon>
        <taxon>Chromadorea</taxon>
        <taxon>Rhabditida</taxon>
        <taxon>Rhabditina</taxon>
        <taxon>Diplogasteromorpha</taxon>
        <taxon>Diplogasteroidea</taxon>
        <taxon>Neodiplogasteridae</taxon>
        <taxon>Pristionchus</taxon>
    </lineage>
</organism>
<evidence type="ECO:0000313" key="2">
    <source>
        <dbReference type="EMBL" id="GMT25103.1"/>
    </source>
</evidence>
<dbReference type="Proteomes" id="UP001432322">
    <property type="component" value="Unassembled WGS sequence"/>
</dbReference>
<dbReference type="AlphaFoldDB" id="A0AAV5W345"/>
<name>A0AAV5W345_9BILA</name>
<accession>A0AAV5W345</accession>
<feature type="region of interest" description="Disordered" evidence="1">
    <location>
        <begin position="69"/>
        <end position="88"/>
    </location>
</feature>
<evidence type="ECO:0000256" key="1">
    <source>
        <dbReference type="SAM" id="MobiDB-lite"/>
    </source>
</evidence>
<dbReference type="InterPro" id="IPR026680">
    <property type="entry name" value="CCDC137"/>
</dbReference>
<sequence>GLFFSPASTMGKAQRKNRKKMTKVDASTLRDRSVNLYKDTPATHNRDPENAGDAQETPKAVREMLRRIEEGKKQKKGGGVVKRTFPKKKGPVENTLAAAGIEKKGKESINRAVARMHDTVNKELTEMRIKAKAGVAGKDTKQIVKEYKDMDEAARSKREAKLLKRKKEEEMIHGKARDKTVKRLKAIEEERIRDGSKAGRKKMNKVGREREKRKMERQVMEKEAMLDAKEVIDFGERYDAPPSFKGALKTRIDPLTAKAGAKSTLLVHSLLGEKRKRSEDVAVTDIPTSETGAKKEKKEPMTALMLAERQRIIDAYRKGKREKNGGLVGVRALKDTIDL</sequence>
<feature type="region of interest" description="Disordered" evidence="1">
    <location>
        <begin position="192"/>
        <end position="219"/>
    </location>
</feature>
<dbReference type="PANTHER" id="PTHR21838">
    <property type="entry name" value="COILED-COIL DOMAIN-CONTAINING PROTEIN 137"/>
    <property type="match status" value="1"/>
</dbReference>
<protein>
    <submittedName>
        <fullName evidence="2">Uncharacterized protein</fullName>
    </submittedName>
</protein>
<gene>
    <name evidence="2" type="ORF">PFISCL1PPCAC_16400</name>
</gene>